<dbReference type="Pfam" id="PF00403">
    <property type="entry name" value="HMA"/>
    <property type="match status" value="2"/>
</dbReference>
<keyword evidence="10" id="KW-0677">Repeat</keyword>
<evidence type="ECO:0000256" key="16">
    <source>
        <dbReference type="ARBA" id="ARBA00022989"/>
    </source>
</evidence>
<dbReference type="NCBIfam" id="TIGR01511">
    <property type="entry name" value="ATPase-IB1_Cu"/>
    <property type="match status" value="1"/>
</dbReference>
<dbReference type="CDD" id="cd02094">
    <property type="entry name" value="P-type_ATPase_Cu-like"/>
    <property type="match status" value="1"/>
</dbReference>
<keyword evidence="5" id="KW-0813">Transport</keyword>
<evidence type="ECO:0000256" key="15">
    <source>
        <dbReference type="ARBA" id="ARBA00022967"/>
    </source>
</evidence>
<evidence type="ECO:0000256" key="2">
    <source>
        <dbReference type="ARBA" id="ARBA00006024"/>
    </source>
</evidence>
<keyword evidence="13 23" id="KW-0067">ATP-binding</keyword>
<dbReference type="GO" id="GO:0005524">
    <property type="term" value="F:ATP binding"/>
    <property type="evidence" value="ECO:0007669"/>
    <property type="project" value="UniProtKB-UniRule"/>
</dbReference>
<keyword evidence="6 23" id="KW-1003">Cell membrane</keyword>
<gene>
    <name evidence="25" type="primary">copA</name>
    <name evidence="25" type="ORF">EH207_04935</name>
</gene>
<comment type="catalytic activity">
    <reaction evidence="22">
        <text>Cu(+)(in) + ATP + H2O = Cu(+)(out) + ADP + phosphate + H(+)</text>
        <dbReference type="Rhea" id="RHEA:25792"/>
        <dbReference type="ChEBI" id="CHEBI:15377"/>
        <dbReference type="ChEBI" id="CHEBI:15378"/>
        <dbReference type="ChEBI" id="CHEBI:30616"/>
        <dbReference type="ChEBI" id="CHEBI:43474"/>
        <dbReference type="ChEBI" id="CHEBI:49552"/>
        <dbReference type="ChEBI" id="CHEBI:456216"/>
        <dbReference type="EC" id="7.2.2.8"/>
    </reaction>
</comment>
<dbReference type="PROSITE" id="PS50846">
    <property type="entry name" value="HMA_2"/>
    <property type="match status" value="2"/>
</dbReference>
<dbReference type="InterPro" id="IPR006122">
    <property type="entry name" value="HMA_Cu_ion-bd"/>
</dbReference>
<dbReference type="EC" id="7.2.2.8" evidence="3"/>
<dbReference type="SFLD" id="SFLDG00002">
    <property type="entry name" value="C1.7:_P-type_atpase_like"/>
    <property type="match status" value="1"/>
</dbReference>
<dbReference type="SFLD" id="SFLDF00027">
    <property type="entry name" value="p-type_atpase"/>
    <property type="match status" value="1"/>
</dbReference>
<evidence type="ECO:0000256" key="3">
    <source>
        <dbReference type="ARBA" id="ARBA00012517"/>
    </source>
</evidence>
<dbReference type="InterPro" id="IPR036412">
    <property type="entry name" value="HAD-like_sf"/>
</dbReference>
<proteinExistence type="inferred from homology"/>
<dbReference type="GO" id="GO:0016887">
    <property type="term" value="F:ATP hydrolysis activity"/>
    <property type="evidence" value="ECO:0007669"/>
    <property type="project" value="InterPro"/>
</dbReference>
<evidence type="ECO:0000256" key="6">
    <source>
        <dbReference type="ARBA" id="ARBA00022475"/>
    </source>
</evidence>
<dbReference type="PRINTS" id="PR00119">
    <property type="entry name" value="CATATPASE"/>
</dbReference>
<comment type="similarity">
    <text evidence="2 23">Belongs to the cation transport ATPase (P-type) (TC 3.A.3) family. Type IB subfamily.</text>
</comment>
<dbReference type="CDD" id="cd00371">
    <property type="entry name" value="HMA"/>
    <property type="match status" value="2"/>
</dbReference>
<dbReference type="FunFam" id="3.30.70.100:FF:000030">
    <property type="entry name" value="Copper-exporting P-type ATPase"/>
    <property type="match status" value="1"/>
</dbReference>
<dbReference type="GO" id="GO:0005507">
    <property type="term" value="F:copper ion binding"/>
    <property type="evidence" value="ECO:0007669"/>
    <property type="project" value="InterPro"/>
</dbReference>
<keyword evidence="12" id="KW-0187">Copper transport</keyword>
<keyword evidence="19 23" id="KW-0472">Membrane</keyword>
<dbReference type="InterPro" id="IPR027256">
    <property type="entry name" value="P-typ_ATPase_IB"/>
</dbReference>
<evidence type="ECO:0000256" key="11">
    <source>
        <dbReference type="ARBA" id="ARBA00022741"/>
    </source>
</evidence>
<evidence type="ECO:0000256" key="14">
    <source>
        <dbReference type="ARBA" id="ARBA00022842"/>
    </source>
</evidence>
<dbReference type="Pfam" id="PF00702">
    <property type="entry name" value="Hydrolase"/>
    <property type="match status" value="1"/>
</dbReference>
<evidence type="ECO:0000256" key="12">
    <source>
        <dbReference type="ARBA" id="ARBA00022796"/>
    </source>
</evidence>
<dbReference type="AlphaFoldDB" id="A0A4V1F9K8"/>
<dbReference type="SUPFAM" id="SSF56784">
    <property type="entry name" value="HAD-like"/>
    <property type="match status" value="1"/>
</dbReference>
<dbReference type="KEGG" id="brb:EH207_04935"/>
<evidence type="ECO:0000313" key="26">
    <source>
        <dbReference type="Proteomes" id="UP000299580"/>
    </source>
</evidence>
<keyword evidence="15" id="KW-1278">Translocase</keyword>
<keyword evidence="14" id="KW-0460">Magnesium</keyword>
<keyword evidence="16 23" id="KW-1133">Transmembrane helix</keyword>
<feature type="transmembrane region" description="Helical" evidence="23">
    <location>
        <begin position="193"/>
        <end position="215"/>
    </location>
</feature>
<evidence type="ECO:0000256" key="18">
    <source>
        <dbReference type="ARBA" id="ARBA00023065"/>
    </source>
</evidence>
<dbReference type="GO" id="GO:0060003">
    <property type="term" value="P:copper ion export"/>
    <property type="evidence" value="ECO:0007669"/>
    <property type="project" value="UniProtKB-ARBA"/>
</dbReference>
<keyword evidence="17" id="KW-0186">Copper</keyword>
<dbReference type="InterPro" id="IPR023214">
    <property type="entry name" value="HAD_sf"/>
</dbReference>
<sequence length="839" mass="88560">MSQTIVLSLQGLTCGHCVQRVKQTLETLPGVEQADVTLDSASVTGDADAQALINSIEQAGYQASRQENAHPKTEPLAAIAPEALPAAQNPLPAPLTDDGDQDDSVQLLLQGMSCASCVNRVQRALSNVEGVTQAQVNLAERSALVSGSARHEALIAAVEQAGYGAEIIQDEEDRRARQQETARQNAHRFQWQAALGLSLGVPLMLWGVLGGSMMLTPESRTPWLAVGSLTLAVMIFAGGHFYRNAWRNLKNGAATMDTLVALGTGAAWLYSITVNLWPEVFPMAARHLYYEACAMIIGLINLGHALEQRARQRSSHALEKLLDLTPPSARVVTPDGEKTLPLSAVQAGMTLRLATGDRIPVDGEIRQGELWVDEAMLTGEPIAQHKTLGDTVRAGTLVADGGALFRANAIGNQTTLSRIIRLVRQAQSSKPAIGRLADRISAVFVPIVVAIAIISGAIWYFVGPPPQIVYTLIIATTVLIIACPCALGLATPMSIISGVGRAAELGVLVRDADALQQASELDVLVFDKTGTLTEGQPHVADIQTFGSITEQQALRWAASLEQGSRHPLANALIERADGLSLTTVEQFRTLRGLGVSGEIGGVTLLLGNPALLKQHRIDIEAGETLINEQARRGVTPVLLAADGEFVALFSLQDPLRQDSVTALQRLHQQGYSLVMLTGDNPLTAKTIAQEAGIDQVMAGVLPDGKADAIKMLQAQGKRVAMIGDGINDAPALAQADVGIAMGGGSDIAIETAAITLIRPSLHGVADALALSRATLGNMKQNLLGAFIYNALGIPIAAGALYPLTGTLLSPVVAGAAMALSSITVVSNANRLLRFNPKDR</sequence>
<dbReference type="InterPro" id="IPR059000">
    <property type="entry name" value="ATPase_P-type_domA"/>
</dbReference>
<evidence type="ECO:0000256" key="21">
    <source>
        <dbReference type="ARBA" id="ARBA00033239"/>
    </source>
</evidence>
<dbReference type="InterPro" id="IPR006121">
    <property type="entry name" value="HMA_dom"/>
</dbReference>
<dbReference type="GO" id="GO:0055070">
    <property type="term" value="P:copper ion homeostasis"/>
    <property type="evidence" value="ECO:0007669"/>
    <property type="project" value="TreeGrafter"/>
</dbReference>
<dbReference type="RefSeq" id="WP_137712980.1">
    <property type="nucleotide sequence ID" value="NZ_CP034035.1"/>
</dbReference>
<dbReference type="InterPro" id="IPR023298">
    <property type="entry name" value="ATPase_P-typ_TM_dom_sf"/>
</dbReference>
<dbReference type="Gene3D" id="2.70.150.10">
    <property type="entry name" value="Calcium-transporting ATPase, cytoplasmic transduction domain A"/>
    <property type="match status" value="1"/>
</dbReference>
<dbReference type="InterPro" id="IPR044492">
    <property type="entry name" value="P_typ_ATPase_HD_dom"/>
</dbReference>
<protein>
    <recommendedName>
        <fullName evidence="4">Copper-exporting P-type ATPase</fullName>
        <ecNumber evidence="3">7.2.2.8</ecNumber>
    </recommendedName>
    <alternativeName>
        <fullName evidence="20">Copper-exporting P-type ATPase A</fullName>
    </alternativeName>
    <alternativeName>
        <fullName evidence="21">Cu(+)-exporting ATPase</fullName>
    </alternativeName>
</protein>
<evidence type="ECO:0000259" key="24">
    <source>
        <dbReference type="PROSITE" id="PS50846"/>
    </source>
</evidence>
<dbReference type="NCBIfam" id="TIGR00003">
    <property type="entry name" value="copper ion binding protein"/>
    <property type="match status" value="2"/>
</dbReference>
<feature type="transmembrane region" description="Helical" evidence="23">
    <location>
        <begin position="288"/>
        <end position="306"/>
    </location>
</feature>
<dbReference type="InterPro" id="IPR023299">
    <property type="entry name" value="ATPase_P-typ_cyto_dom_N"/>
</dbReference>
<evidence type="ECO:0000256" key="5">
    <source>
        <dbReference type="ARBA" id="ARBA00022448"/>
    </source>
</evidence>
<evidence type="ECO:0000256" key="1">
    <source>
        <dbReference type="ARBA" id="ARBA00004651"/>
    </source>
</evidence>
<evidence type="ECO:0000256" key="8">
    <source>
        <dbReference type="ARBA" id="ARBA00022692"/>
    </source>
</evidence>
<feature type="transmembrane region" description="Helical" evidence="23">
    <location>
        <begin position="468"/>
        <end position="491"/>
    </location>
</feature>
<dbReference type="NCBIfam" id="TIGR01525">
    <property type="entry name" value="ATPase-IB_hvy"/>
    <property type="match status" value="1"/>
</dbReference>
<feature type="transmembrane region" description="Helical" evidence="23">
    <location>
        <begin position="807"/>
        <end position="829"/>
    </location>
</feature>
<feature type="transmembrane region" description="Helical" evidence="23">
    <location>
        <begin position="440"/>
        <end position="462"/>
    </location>
</feature>
<keyword evidence="11 23" id="KW-0547">Nucleotide-binding</keyword>
<dbReference type="Gene3D" id="3.40.1110.10">
    <property type="entry name" value="Calcium-transporting ATPase, cytoplasmic domain N"/>
    <property type="match status" value="1"/>
</dbReference>
<dbReference type="SUPFAM" id="SSF81665">
    <property type="entry name" value="Calcium ATPase, transmembrane domain M"/>
    <property type="match status" value="1"/>
</dbReference>
<keyword evidence="18" id="KW-0406">Ion transport</keyword>
<feature type="domain" description="HMA" evidence="24">
    <location>
        <begin position="103"/>
        <end position="166"/>
    </location>
</feature>
<dbReference type="InterPro" id="IPR017969">
    <property type="entry name" value="Heavy-metal-associated_CS"/>
</dbReference>
<dbReference type="InterPro" id="IPR001757">
    <property type="entry name" value="P_typ_ATPase"/>
</dbReference>
<dbReference type="Gene3D" id="3.40.50.1000">
    <property type="entry name" value="HAD superfamily/HAD-like"/>
    <property type="match status" value="1"/>
</dbReference>
<dbReference type="InterPro" id="IPR018303">
    <property type="entry name" value="ATPase_P-typ_P_site"/>
</dbReference>
<name>A0A4V1F9K8_9GAMM</name>
<accession>A0A4V1F9K8</accession>
<feature type="transmembrane region" description="Helical" evidence="23">
    <location>
        <begin position="254"/>
        <end position="276"/>
    </location>
</feature>
<evidence type="ECO:0000313" key="25">
    <source>
        <dbReference type="EMBL" id="QCR07923.1"/>
    </source>
</evidence>
<dbReference type="Pfam" id="PF00122">
    <property type="entry name" value="E1-E2_ATPase"/>
    <property type="match status" value="1"/>
</dbReference>
<dbReference type="EMBL" id="CP034035">
    <property type="protein sequence ID" value="QCR07923.1"/>
    <property type="molecule type" value="Genomic_DNA"/>
</dbReference>
<evidence type="ECO:0000256" key="20">
    <source>
        <dbReference type="ARBA" id="ARBA00029719"/>
    </source>
</evidence>
<dbReference type="NCBIfam" id="TIGR01494">
    <property type="entry name" value="ATPase_P-type"/>
    <property type="match status" value="1"/>
</dbReference>
<evidence type="ECO:0000256" key="19">
    <source>
        <dbReference type="ARBA" id="ARBA00023136"/>
    </source>
</evidence>
<keyword evidence="8 23" id="KW-0812">Transmembrane</keyword>
<dbReference type="GO" id="GO:0005886">
    <property type="term" value="C:plasma membrane"/>
    <property type="evidence" value="ECO:0007669"/>
    <property type="project" value="UniProtKB-SubCell"/>
</dbReference>
<evidence type="ECO:0000256" key="13">
    <source>
        <dbReference type="ARBA" id="ARBA00022840"/>
    </source>
</evidence>
<evidence type="ECO:0000256" key="4">
    <source>
        <dbReference type="ARBA" id="ARBA00015102"/>
    </source>
</evidence>
<dbReference type="PANTHER" id="PTHR43520">
    <property type="entry name" value="ATP7, ISOFORM B"/>
    <property type="match status" value="1"/>
</dbReference>
<evidence type="ECO:0000256" key="7">
    <source>
        <dbReference type="ARBA" id="ARBA00022553"/>
    </source>
</evidence>
<dbReference type="GO" id="GO:0043682">
    <property type="term" value="F:P-type divalent copper transporter activity"/>
    <property type="evidence" value="ECO:0007669"/>
    <property type="project" value="TreeGrafter"/>
</dbReference>
<organism evidence="25 26">
    <name type="scientific">Brenneria rubrifaciens</name>
    <dbReference type="NCBI Taxonomy" id="55213"/>
    <lineage>
        <taxon>Bacteria</taxon>
        <taxon>Pseudomonadati</taxon>
        <taxon>Pseudomonadota</taxon>
        <taxon>Gammaproteobacteria</taxon>
        <taxon>Enterobacterales</taxon>
        <taxon>Pectobacteriaceae</taxon>
        <taxon>Brenneria</taxon>
    </lineage>
</organism>
<dbReference type="PROSITE" id="PS00154">
    <property type="entry name" value="ATPASE_E1_E2"/>
    <property type="match status" value="1"/>
</dbReference>
<keyword evidence="7" id="KW-0597">Phosphoprotein</keyword>
<evidence type="ECO:0000256" key="23">
    <source>
        <dbReference type="RuleBase" id="RU362081"/>
    </source>
</evidence>
<reference evidence="25 26" key="1">
    <citation type="submission" date="2018-11" db="EMBL/GenBank/DDBJ databases">
        <title>Genome sequences of Brenneria nigrifluens and Brenneria rubrifaciens.</title>
        <authorList>
            <person name="Poret-Peterson A.T."/>
            <person name="McClean A.E."/>
            <person name="Kluepfel D.A."/>
        </authorList>
    </citation>
    <scope>NUCLEOTIDE SEQUENCE [LARGE SCALE GENOMIC DNA]</scope>
    <source>
        <strain evidence="25 26">6D370</strain>
    </source>
</reference>
<dbReference type="SFLD" id="SFLDS00003">
    <property type="entry name" value="Haloacid_Dehalogenase"/>
    <property type="match status" value="1"/>
</dbReference>
<dbReference type="SUPFAM" id="SSF81653">
    <property type="entry name" value="Calcium ATPase, transduction domain A"/>
    <property type="match status" value="1"/>
</dbReference>
<comment type="subcellular location">
    <subcellularLocation>
        <location evidence="1">Cell membrane</location>
        <topology evidence="1">Multi-pass membrane protein</topology>
    </subcellularLocation>
</comment>
<dbReference type="Proteomes" id="UP000299580">
    <property type="component" value="Chromosome"/>
</dbReference>
<feature type="transmembrane region" description="Helical" evidence="23">
    <location>
        <begin position="221"/>
        <end position="242"/>
    </location>
</feature>
<keyword evidence="9 23" id="KW-0479">Metal-binding</keyword>
<feature type="transmembrane region" description="Helical" evidence="23">
    <location>
        <begin position="782"/>
        <end position="801"/>
    </location>
</feature>
<evidence type="ECO:0000256" key="17">
    <source>
        <dbReference type="ARBA" id="ARBA00023008"/>
    </source>
</evidence>
<dbReference type="Gene3D" id="3.30.70.100">
    <property type="match status" value="2"/>
</dbReference>
<feature type="domain" description="HMA" evidence="24">
    <location>
        <begin position="3"/>
        <end position="64"/>
    </location>
</feature>
<dbReference type="FunFam" id="2.70.150.10:FF:000020">
    <property type="entry name" value="Copper-exporting P-type ATPase A"/>
    <property type="match status" value="1"/>
</dbReference>
<dbReference type="PROSITE" id="PS01047">
    <property type="entry name" value="HMA_1"/>
    <property type="match status" value="2"/>
</dbReference>
<dbReference type="InterPro" id="IPR036163">
    <property type="entry name" value="HMA_dom_sf"/>
</dbReference>
<evidence type="ECO:0000256" key="9">
    <source>
        <dbReference type="ARBA" id="ARBA00022723"/>
    </source>
</evidence>
<dbReference type="PANTHER" id="PTHR43520:SF6">
    <property type="entry name" value="COPPER-EXPORTING P-TYPE ATPASE"/>
    <property type="match status" value="1"/>
</dbReference>
<dbReference type="NCBIfam" id="NF007952">
    <property type="entry name" value="PRK10671.1"/>
    <property type="match status" value="1"/>
</dbReference>
<dbReference type="SUPFAM" id="SSF55008">
    <property type="entry name" value="HMA, heavy metal-associated domain"/>
    <property type="match status" value="2"/>
</dbReference>
<dbReference type="PROSITE" id="PS01229">
    <property type="entry name" value="COF_2"/>
    <property type="match status" value="1"/>
</dbReference>
<keyword evidence="26" id="KW-1185">Reference proteome</keyword>
<evidence type="ECO:0000256" key="10">
    <source>
        <dbReference type="ARBA" id="ARBA00022737"/>
    </source>
</evidence>
<dbReference type="InterPro" id="IPR008250">
    <property type="entry name" value="ATPase_P-typ_transduc_dom_A_sf"/>
</dbReference>
<evidence type="ECO:0000256" key="22">
    <source>
        <dbReference type="ARBA" id="ARBA00049289"/>
    </source>
</evidence>
<dbReference type="GO" id="GO:0140581">
    <property type="term" value="F:P-type monovalent copper transporter activity"/>
    <property type="evidence" value="ECO:0007669"/>
    <property type="project" value="UniProtKB-EC"/>
</dbReference>
<dbReference type="OrthoDB" id="9814270at2"/>